<sequence length="400" mass="43747">MTDLNQLTQARGTMTTSKPLSFKVVSKAANYPAPKVLEAPNDTLDPIDASNGATVRVQYEGMQTTDILAVAWTGSSQADTWESEQKFGSALGHVDFAVPVSVVAASQGKIINVRYAVVRNGQPGKLSEQLPLEVGELPQDELLPPEVVEAKGDVLDLADFEGNATVRVKPWKLIAVKQRYWLLVTGTLESGTEYTFYLANGVEVRDAEVGAGVEVSLARSEMEKLADDSQLLVTMKVAFDGGTDESKAKAFESYACTLKREVIIDFIDFEDAPQGSIPAGKTLDLGAITITSFHNFCSIDTYNRNYPPHVMGKSLQLVTHEALARIILRKKAKKITLGAVFAGKLSVYTEDDKPGEVHVFHNMTGEFITLTDWRGIKYIMFDKTVQGNHAGYIDNITISY</sequence>
<dbReference type="EMBL" id="CP034337">
    <property type="protein sequence ID" value="AZL74854.1"/>
    <property type="molecule type" value="Genomic_DNA"/>
</dbReference>
<protein>
    <submittedName>
        <fullName evidence="1">Uncharacterized protein</fullName>
    </submittedName>
</protein>
<evidence type="ECO:0000313" key="1">
    <source>
        <dbReference type="EMBL" id="AZL74854.1"/>
    </source>
</evidence>
<dbReference type="RefSeq" id="WP_125464873.1">
    <property type="nucleotide sequence ID" value="NZ_CP034337.1"/>
</dbReference>
<accession>A0ABM7CU18</accession>
<name>A0ABM7CU18_9PSED</name>
<gene>
    <name evidence="1" type="ORF">EI693_17950</name>
</gene>
<organism evidence="1 2">
    <name type="scientific">Pseudomonas oryziphila</name>
    <dbReference type="NCBI Taxonomy" id="2894079"/>
    <lineage>
        <taxon>Bacteria</taxon>
        <taxon>Pseudomonadati</taxon>
        <taxon>Pseudomonadota</taxon>
        <taxon>Gammaproteobacteria</taxon>
        <taxon>Pseudomonadales</taxon>
        <taxon>Pseudomonadaceae</taxon>
        <taxon>Pseudomonas</taxon>
    </lineage>
</organism>
<dbReference type="Proteomes" id="UP000272622">
    <property type="component" value="Chromosome"/>
</dbReference>
<evidence type="ECO:0000313" key="2">
    <source>
        <dbReference type="Proteomes" id="UP000272622"/>
    </source>
</evidence>
<reference evidence="1 2" key="1">
    <citation type="submission" date="2018-12" db="EMBL/GenBank/DDBJ databases">
        <authorList>
            <person name="Li S."/>
            <person name="Yang R."/>
            <person name="Chen G."/>
            <person name="Zou L."/>
            <person name="Zhang C."/>
            <person name="Chen Y."/>
            <person name="Liu Z."/>
            <person name="Li Y."/>
            <person name="Yan Y."/>
            <person name="Huang M."/>
            <person name="Chen T."/>
        </authorList>
    </citation>
    <scope>NUCLEOTIDE SEQUENCE [LARGE SCALE GENOMIC DNA]</scope>
    <source>
        <strain evidence="1 2">2014</strain>
    </source>
</reference>
<keyword evidence="2" id="KW-1185">Reference proteome</keyword>
<proteinExistence type="predicted"/>